<accession>A0ABV9CDU8</accession>
<dbReference type="EMBL" id="JBHSFP010000005">
    <property type="protein sequence ID" value="MFC4531228.1"/>
    <property type="molecule type" value="Genomic_DNA"/>
</dbReference>
<evidence type="ECO:0000313" key="2">
    <source>
        <dbReference type="Proteomes" id="UP001596004"/>
    </source>
</evidence>
<protein>
    <submittedName>
        <fullName evidence="1">Uncharacterized protein</fullName>
    </submittedName>
</protein>
<dbReference type="RefSeq" id="WP_380839663.1">
    <property type="nucleotide sequence ID" value="NZ_JBHSFP010000005.1"/>
</dbReference>
<reference evidence="2" key="1">
    <citation type="journal article" date="2019" name="Int. J. Syst. Evol. Microbiol.">
        <title>The Global Catalogue of Microorganisms (GCM) 10K type strain sequencing project: providing services to taxonomists for standard genome sequencing and annotation.</title>
        <authorList>
            <consortium name="The Broad Institute Genomics Platform"/>
            <consortium name="The Broad Institute Genome Sequencing Center for Infectious Disease"/>
            <person name="Wu L."/>
            <person name="Ma J."/>
        </authorList>
    </citation>
    <scope>NUCLEOTIDE SEQUENCE [LARGE SCALE GENOMIC DNA]</scope>
    <source>
        <strain evidence="2">CGMCC 4.7132</strain>
    </source>
</reference>
<gene>
    <name evidence="1" type="ORF">ACFO60_10685</name>
</gene>
<evidence type="ECO:0000313" key="1">
    <source>
        <dbReference type="EMBL" id="MFC4531228.1"/>
    </source>
</evidence>
<sequence length="56" mass="6349">MSVLVEDMLPLARLDQEPTLEPSTVDLRVLAGDVLQAAQARDRERPIQLPLYRPHD</sequence>
<organism evidence="1 2">
    <name type="scientific">Sphaerisporangium dianthi</name>
    <dbReference type="NCBI Taxonomy" id="1436120"/>
    <lineage>
        <taxon>Bacteria</taxon>
        <taxon>Bacillati</taxon>
        <taxon>Actinomycetota</taxon>
        <taxon>Actinomycetes</taxon>
        <taxon>Streptosporangiales</taxon>
        <taxon>Streptosporangiaceae</taxon>
        <taxon>Sphaerisporangium</taxon>
    </lineage>
</organism>
<keyword evidence="2" id="KW-1185">Reference proteome</keyword>
<dbReference type="Proteomes" id="UP001596004">
    <property type="component" value="Unassembled WGS sequence"/>
</dbReference>
<proteinExistence type="predicted"/>
<name>A0ABV9CDU8_9ACTN</name>
<comment type="caution">
    <text evidence="1">The sequence shown here is derived from an EMBL/GenBank/DDBJ whole genome shotgun (WGS) entry which is preliminary data.</text>
</comment>